<accession>A0A9W6P7Y4</accession>
<proteinExistence type="predicted"/>
<keyword evidence="2" id="KW-1185">Reference proteome</keyword>
<dbReference type="AlphaFoldDB" id="A0A9W6P7Y4"/>
<dbReference type="RefSeq" id="WP_285760311.1">
    <property type="nucleotide sequence ID" value="NZ_BSQG01000005.1"/>
</dbReference>
<name>A0A9W6P7Y4_9ACTN</name>
<reference evidence="1" key="1">
    <citation type="submission" date="2023-02" db="EMBL/GenBank/DDBJ databases">
        <title>Nocardiopsis ansamitocini NBRC 112285.</title>
        <authorList>
            <person name="Ichikawa N."/>
            <person name="Sato H."/>
            <person name="Tonouchi N."/>
        </authorList>
    </citation>
    <scope>NUCLEOTIDE SEQUENCE</scope>
    <source>
        <strain evidence="1">NBRC 112285</strain>
    </source>
</reference>
<dbReference type="Proteomes" id="UP001165092">
    <property type="component" value="Unassembled WGS sequence"/>
</dbReference>
<gene>
    <name evidence="1" type="ORF">Nans01_31910</name>
</gene>
<evidence type="ECO:0000313" key="2">
    <source>
        <dbReference type="Proteomes" id="UP001165092"/>
    </source>
</evidence>
<evidence type="ECO:0000313" key="1">
    <source>
        <dbReference type="EMBL" id="GLU48840.1"/>
    </source>
</evidence>
<dbReference type="EMBL" id="BSQG01000005">
    <property type="protein sequence ID" value="GLU48840.1"/>
    <property type="molecule type" value="Genomic_DNA"/>
</dbReference>
<sequence>MGTWERVLSFLPGNVHRRLHELYHEHGAPLMAATHVDPRLRAAVVERASVVNADLCRRGVRPRSRRFRAAVVDLIDRLVDRITAPGAVLPKAAEPFSWFSLELAALTVLLVHHGHRPPRPGGMEWAGQVPAATFRRSASPPARPPI</sequence>
<organism evidence="1 2">
    <name type="scientific">Nocardiopsis ansamitocini</name>
    <dbReference type="NCBI Taxonomy" id="1670832"/>
    <lineage>
        <taxon>Bacteria</taxon>
        <taxon>Bacillati</taxon>
        <taxon>Actinomycetota</taxon>
        <taxon>Actinomycetes</taxon>
        <taxon>Streptosporangiales</taxon>
        <taxon>Nocardiopsidaceae</taxon>
        <taxon>Nocardiopsis</taxon>
    </lineage>
</organism>
<comment type="caution">
    <text evidence="1">The sequence shown here is derived from an EMBL/GenBank/DDBJ whole genome shotgun (WGS) entry which is preliminary data.</text>
</comment>
<protein>
    <submittedName>
        <fullName evidence="1">Uncharacterized protein</fullName>
    </submittedName>
</protein>